<dbReference type="InterPro" id="IPR012444">
    <property type="entry name" value="DUF1647"/>
</dbReference>
<gene>
    <name evidence="1" type="ORF">CYNAS_LOCUS10140</name>
</gene>
<sequence length="390" mass="44888">MGISFGKKMAVKWVSSKRSQLIGACAFFFITYAVIASLPQSPTNNILERSCSCSHKNVTYDFCYHLPKNRMIKGRPFDCNFSTYLEELEILPLKKIVDLVTEEMPVPAFVTAMSQNHYAEGLTLIANLRSLWPRQKVIVYDLGLDPESKKELQKKCLVEVRSFPFERFPRYVHDLTQFRWKPLLIGMALKEFGAIWYMDTSVRWKRDCRKSVYNEITCRKKFKPAHFPRPFLPTGPANSGCKKPAYMLHSPSHHSIFAATHPGMYSYIPTDIEAIKKNESMNYDANFQFIVKTTDALEILKWYVLCALEKECMAPYAARVWCDFKNDQYYRYAGCHRYDQSAINLLLANSYGYNIANYVSNLGDGAVIDRSAKSGLTEEDFSCTERVVHS</sequence>
<accession>A0AA36GTR6</accession>
<organism evidence="1 2">
    <name type="scientific">Cylicocyclus nassatus</name>
    <name type="common">Nematode worm</name>
    <dbReference type="NCBI Taxonomy" id="53992"/>
    <lineage>
        <taxon>Eukaryota</taxon>
        <taxon>Metazoa</taxon>
        <taxon>Ecdysozoa</taxon>
        <taxon>Nematoda</taxon>
        <taxon>Chromadorea</taxon>
        <taxon>Rhabditida</taxon>
        <taxon>Rhabditina</taxon>
        <taxon>Rhabditomorpha</taxon>
        <taxon>Strongyloidea</taxon>
        <taxon>Strongylidae</taxon>
        <taxon>Cylicocyclus</taxon>
    </lineage>
</organism>
<dbReference type="Proteomes" id="UP001176961">
    <property type="component" value="Unassembled WGS sequence"/>
</dbReference>
<dbReference type="AlphaFoldDB" id="A0AA36GTR6"/>
<evidence type="ECO:0000313" key="2">
    <source>
        <dbReference type="Proteomes" id="UP001176961"/>
    </source>
</evidence>
<name>A0AA36GTR6_CYLNA</name>
<reference evidence="1" key="1">
    <citation type="submission" date="2023-07" db="EMBL/GenBank/DDBJ databases">
        <authorList>
            <consortium name="CYATHOMIX"/>
        </authorList>
    </citation>
    <scope>NUCLEOTIDE SEQUENCE</scope>
    <source>
        <strain evidence="1">N/A</strain>
    </source>
</reference>
<dbReference type="PANTHER" id="PTHR31389:SF4">
    <property type="entry name" value="LD39211P"/>
    <property type="match status" value="1"/>
</dbReference>
<evidence type="ECO:0000313" key="1">
    <source>
        <dbReference type="EMBL" id="CAJ0598157.1"/>
    </source>
</evidence>
<dbReference type="Pfam" id="PF07801">
    <property type="entry name" value="DUF1647"/>
    <property type="match status" value="1"/>
</dbReference>
<protein>
    <submittedName>
        <fullName evidence="1">Uncharacterized protein</fullName>
    </submittedName>
</protein>
<keyword evidence="2" id="KW-1185">Reference proteome</keyword>
<proteinExistence type="predicted"/>
<comment type="caution">
    <text evidence="1">The sequence shown here is derived from an EMBL/GenBank/DDBJ whole genome shotgun (WGS) entry which is preliminary data.</text>
</comment>
<dbReference type="EMBL" id="CATQJL010000223">
    <property type="protein sequence ID" value="CAJ0598157.1"/>
    <property type="molecule type" value="Genomic_DNA"/>
</dbReference>
<dbReference type="PANTHER" id="PTHR31389">
    <property type="entry name" value="LD39211P"/>
    <property type="match status" value="1"/>
</dbReference>